<dbReference type="InterPro" id="IPR028889">
    <property type="entry name" value="USP"/>
</dbReference>
<dbReference type="Pfam" id="PF00443">
    <property type="entry name" value="UCH"/>
    <property type="match status" value="1"/>
</dbReference>
<keyword evidence="6" id="KW-1185">Reference proteome</keyword>
<dbReference type="PROSITE" id="PS00973">
    <property type="entry name" value="USP_2"/>
    <property type="match status" value="1"/>
</dbReference>
<evidence type="ECO:0000313" key="6">
    <source>
        <dbReference type="Proteomes" id="UP000596742"/>
    </source>
</evidence>
<dbReference type="GO" id="GO:0005829">
    <property type="term" value="C:cytosol"/>
    <property type="evidence" value="ECO:0007669"/>
    <property type="project" value="TreeGrafter"/>
</dbReference>
<evidence type="ECO:0000256" key="1">
    <source>
        <dbReference type="RuleBase" id="RU366025"/>
    </source>
</evidence>
<dbReference type="GO" id="GO:0005634">
    <property type="term" value="C:nucleus"/>
    <property type="evidence" value="ECO:0007669"/>
    <property type="project" value="TreeGrafter"/>
</dbReference>
<dbReference type="InterPro" id="IPR038765">
    <property type="entry name" value="Papain-like_cys_pep_sf"/>
</dbReference>
<evidence type="ECO:0000313" key="5">
    <source>
        <dbReference type="EMBL" id="VDI31975.1"/>
    </source>
</evidence>
<keyword evidence="1 5" id="KW-0378">Hydrolase</keyword>
<evidence type="ECO:0000256" key="2">
    <source>
        <dbReference type="SAM" id="Coils"/>
    </source>
</evidence>
<dbReference type="PANTHER" id="PTHR24006:SF842">
    <property type="entry name" value="UBIQUITIN CARBOXYL-TERMINAL HYDROLASE 40"/>
    <property type="match status" value="1"/>
</dbReference>
<feature type="coiled-coil region" evidence="2">
    <location>
        <begin position="495"/>
        <end position="522"/>
    </location>
</feature>
<dbReference type="Gene3D" id="3.90.70.10">
    <property type="entry name" value="Cysteine proteinases"/>
    <property type="match status" value="2"/>
</dbReference>
<dbReference type="InterPro" id="IPR050164">
    <property type="entry name" value="Peptidase_C19"/>
</dbReference>
<comment type="similarity">
    <text evidence="1">Belongs to the peptidase C19 family.</text>
</comment>
<name>A0A8B6EBJ3_MYTGA</name>
<gene>
    <name evidence="5" type="ORF">MGAL_10B010513</name>
</gene>
<feature type="region of interest" description="Disordered" evidence="3">
    <location>
        <begin position="405"/>
        <end position="443"/>
    </location>
</feature>
<sequence>MLEGLFGEEDLTSSRISEPSKPGIQSPPRPRYQCGLAGISNQGATCYLNSLLQTLLYTPEFRESLFDLTEDELGSFDSKDIAGKKVRVIPLQLQKLFSRLLLSDQQSISTTELTDSFGWNNREELQQHDVQELNRILFSAVEASLVGTSGKDLINRLYHGTLVNQIICSVCGKVSEREEDYLDLTLTVAGNNSLEEALFGSFVDMENMDGKNQYKCESCNKLVNAKKGAKLRSLPEILSISFLRFSFDYQKMERYKEAGRLVFPHTIDMAPYCEQADLSSEYELFSVVIHKGGAYGGHYHAFIKDVDSLGKWTHPDEEPIQLPTDPSTGEVDYIEVDSPVELIQAILVRNPVLTIDKLCAEISKQTGVSWNKRFRKNFGSIVKFLEKHHDVFVLDSGCNQVSLGNSTKVKADKKENSPTTTAEPRNKRPQSPTPMPGQAWFNFDDSRVSPIREKEIEKQYQGKESAYMLFYRRKKLTRPKEAEGNPAYKVPDNLVTDIIIENDELSRKRQEYEIEVNTITVQIHFSQSYEYYSGALHPRPDQCGWMELTIDRRKTIADLKIAITELGGELVPEIFVIQRMKELPAGHHLYEFLSGEDSKQIKDVTIDDGTMLFIWNGHLVNETTVPSGQEYEPILLNISYGNDQLFIRGFSKSLTLEEFKVIVSEETRIRTKDLRLKRIVNQDTNPKLIDFSSDLLDTTLETLRLKNGDEIIAENKSKLPVSDRTIQNKMKMTYPIYIENRGSSVDCETIP</sequence>
<feature type="compositionally biased region" description="Acidic residues" evidence="3">
    <location>
        <begin position="1"/>
        <end position="11"/>
    </location>
</feature>
<dbReference type="OrthoDB" id="289038at2759"/>
<protein>
    <recommendedName>
        <fullName evidence="1">Ubiquitin carboxyl-terminal hydrolase</fullName>
        <ecNumber evidence="1">3.4.19.12</ecNumber>
    </recommendedName>
</protein>
<keyword evidence="1" id="KW-0788">Thiol protease</keyword>
<evidence type="ECO:0000256" key="3">
    <source>
        <dbReference type="SAM" id="MobiDB-lite"/>
    </source>
</evidence>
<reference evidence="5" key="1">
    <citation type="submission" date="2018-11" db="EMBL/GenBank/DDBJ databases">
        <authorList>
            <person name="Alioto T."/>
            <person name="Alioto T."/>
        </authorList>
    </citation>
    <scope>NUCLEOTIDE SEQUENCE</scope>
</reference>
<feature type="domain" description="USP" evidence="4">
    <location>
        <begin position="37"/>
        <end position="474"/>
    </location>
</feature>
<proteinExistence type="inferred from homology"/>
<dbReference type="EC" id="3.4.19.12" evidence="1"/>
<dbReference type="InterPro" id="IPR001394">
    <property type="entry name" value="Peptidase_C19_UCH"/>
</dbReference>
<comment type="caution">
    <text evidence="5">The sequence shown here is derived from an EMBL/GenBank/DDBJ whole genome shotgun (WGS) entry which is preliminary data.</text>
</comment>
<keyword evidence="1" id="KW-0645">Protease</keyword>
<evidence type="ECO:0000259" key="4">
    <source>
        <dbReference type="PROSITE" id="PS50235"/>
    </source>
</evidence>
<keyword evidence="1" id="KW-0833">Ubl conjugation pathway</keyword>
<organism evidence="5 6">
    <name type="scientific">Mytilus galloprovincialis</name>
    <name type="common">Mediterranean mussel</name>
    <dbReference type="NCBI Taxonomy" id="29158"/>
    <lineage>
        <taxon>Eukaryota</taxon>
        <taxon>Metazoa</taxon>
        <taxon>Spiralia</taxon>
        <taxon>Lophotrochozoa</taxon>
        <taxon>Mollusca</taxon>
        <taxon>Bivalvia</taxon>
        <taxon>Autobranchia</taxon>
        <taxon>Pteriomorphia</taxon>
        <taxon>Mytilida</taxon>
        <taxon>Mytiloidea</taxon>
        <taxon>Mytilidae</taxon>
        <taxon>Mytilinae</taxon>
        <taxon>Mytilus</taxon>
    </lineage>
</organism>
<feature type="region of interest" description="Disordered" evidence="3">
    <location>
        <begin position="1"/>
        <end position="29"/>
    </location>
</feature>
<dbReference type="EMBL" id="UYJE01004852">
    <property type="protein sequence ID" value="VDI31975.1"/>
    <property type="molecule type" value="Genomic_DNA"/>
</dbReference>
<dbReference type="GO" id="GO:0006508">
    <property type="term" value="P:proteolysis"/>
    <property type="evidence" value="ECO:0007669"/>
    <property type="project" value="UniProtKB-KW"/>
</dbReference>
<accession>A0A8B6EBJ3</accession>
<keyword evidence="2" id="KW-0175">Coiled coil</keyword>
<dbReference type="PANTHER" id="PTHR24006">
    <property type="entry name" value="UBIQUITIN CARBOXYL-TERMINAL HYDROLASE"/>
    <property type="match status" value="1"/>
</dbReference>
<dbReference type="AlphaFoldDB" id="A0A8B6EBJ3"/>
<dbReference type="InterPro" id="IPR018200">
    <property type="entry name" value="USP_CS"/>
</dbReference>
<dbReference type="SUPFAM" id="SSF54001">
    <property type="entry name" value="Cysteine proteinases"/>
    <property type="match status" value="1"/>
</dbReference>
<dbReference type="PROSITE" id="PS00972">
    <property type="entry name" value="USP_1"/>
    <property type="match status" value="1"/>
</dbReference>
<comment type="catalytic activity">
    <reaction evidence="1">
        <text>Thiol-dependent hydrolysis of ester, thioester, amide, peptide and isopeptide bonds formed by the C-terminal Gly of ubiquitin (a 76-residue protein attached to proteins as an intracellular targeting signal).</text>
        <dbReference type="EC" id="3.4.19.12"/>
    </reaction>
</comment>
<dbReference type="GO" id="GO:0016579">
    <property type="term" value="P:protein deubiquitination"/>
    <property type="evidence" value="ECO:0007669"/>
    <property type="project" value="InterPro"/>
</dbReference>
<dbReference type="GO" id="GO:0004843">
    <property type="term" value="F:cysteine-type deubiquitinase activity"/>
    <property type="evidence" value="ECO:0007669"/>
    <property type="project" value="UniProtKB-UniRule"/>
</dbReference>
<feature type="non-terminal residue" evidence="5">
    <location>
        <position position="751"/>
    </location>
</feature>
<dbReference type="PROSITE" id="PS50235">
    <property type="entry name" value="USP_3"/>
    <property type="match status" value="1"/>
</dbReference>
<dbReference type="FunFam" id="3.90.70.10:FF:000043">
    <property type="entry name" value="Ubiquitin carboxyl-terminal hydrolase 40"/>
    <property type="match status" value="1"/>
</dbReference>
<dbReference type="Proteomes" id="UP000596742">
    <property type="component" value="Unassembled WGS sequence"/>
</dbReference>